<sequence length="668" mass="73257">MTNRIGIDIGGTFTDLVIEGEKHYKQIGKVLTTPENLVEGVLKAIEISSAELDETELFIHGTTVGINSILERKGARVALLTTEGFKDVYIIGRGHRPDMFNLKYQKSLPLLKREDIFEVRERMNADGQVVEKIDFQFLASVLNDIKKKGFEAVAVSLLHSYINPDHELKVRSYFHDHFNSIPIVLSHEVAPEWREYERTSTTVVSAYITPIVKDYLHRLSKELSDKKLKVPVHITQSNGGSMSSSQASEQAVLTLFSGPVGGVVGGKEIGRLINQSNMICIDMGGTSFDVSLIRNGEVELKSEFELQGLPILAPSVDLVSIALGGGSIVKEVTGGLRVGPESAGSNPGPACYGLGGKIATISDANVVLGRLPPEQLLGGNLKLDIEAAQKSIMEVGSQLGLDTISTAEQALEVAHFKMAQAIRELTVERGLDPREFSICAFGGAGPLHAAFIAEELEVKKIVIPSVAGAFSAWGMLQGDLRHDMTITYFRKFNEAQTDISDTMSLLKKRVLKRIIDDGADLRSIRYESSAEMRYTGQEYSLLVPLQKDSVDNVLLESFHEAYFLRYGHSQPDAPVEFVSLRMAGIVDFEITKSTLSTVKSGGTNPVGETIVFFNGKSVSVPIYSRESIEETIEGYAIVLEKSTTIIVPRKWSILPTKGDHLIMERNSK</sequence>
<evidence type="ECO:0000259" key="3">
    <source>
        <dbReference type="Pfam" id="PF19278"/>
    </source>
</evidence>
<dbReference type="Pfam" id="PF19278">
    <property type="entry name" value="Hydant_A_C"/>
    <property type="match status" value="1"/>
</dbReference>
<feature type="domain" description="Hydantoinase/oxoprolinase N-terminal" evidence="2">
    <location>
        <begin position="4"/>
        <end position="174"/>
    </location>
</feature>
<dbReference type="InterPro" id="IPR043129">
    <property type="entry name" value="ATPase_NBD"/>
</dbReference>
<dbReference type="InterPro" id="IPR008040">
    <property type="entry name" value="Hydant_A_N"/>
</dbReference>
<gene>
    <name evidence="4" type="ORF">METZ01_LOCUS65164</name>
</gene>
<evidence type="ECO:0000313" key="4">
    <source>
        <dbReference type="EMBL" id="SVA12310.1"/>
    </source>
</evidence>
<dbReference type="PANTHER" id="PTHR11365:SF23">
    <property type="entry name" value="HYPOTHETICAL 5-OXOPROLINASE (EUROFUNG)-RELATED"/>
    <property type="match status" value="1"/>
</dbReference>
<evidence type="ECO:0000259" key="2">
    <source>
        <dbReference type="Pfam" id="PF05378"/>
    </source>
</evidence>
<organism evidence="4">
    <name type="scientific">marine metagenome</name>
    <dbReference type="NCBI Taxonomy" id="408172"/>
    <lineage>
        <taxon>unclassified sequences</taxon>
        <taxon>metagenomes</taxon>
        <taxon>ecological metagenomes</taxon>
    </lineage>
</organism>
<reference evidence="4" key="1">
    <citation type="submission" date="2018-05" db="EMBL/GenBank/DDBJ databases">
        <authorList>
            <person name="Lanie J.A."/>
            <person name="Ng W.-L."/>
            <person name="Kazmierczak K.M."/>
            <person name="Andrzejewski T.M."/>
            <person name="Davidsen T.M."/>
            <person name="Wayne K.J."/>
            <person name="Tettelin H."/>
            <person name="Glass J.I."/>
            <person name="Rusch D."/>
            <person name="Podicherti R."/>
            <person name="Tsui H.-C.T."/>
            <person name="Winkler M.E."/>
        </authorList>
    </citation>
    <scope>NUCLEOTIDE SEQUENCE</scope>
</reference>
<dbReference type="InterPro" id="IPR045079">
    <property type="entry name" value="Oxoprolinase-like"/>
</dbReference>
<dbReference type="GO" id="GO:0005829">
    <property type="term" value="C:cytosol"/>
    <property type="evidence" value="ECO:0007669"/>
    <property type="project" value="TreeGrafter"/>
</dbReference>
<name>A0A381T804_9ZZZZ</name>
<proteinExistence type="predicted"/>
<accession>A0A381T804</accession>
<feature type="domain" description="Acetophenone carboxylase-like C-terminal" evidence="3">
    <location>
        <begin position="494"/>
        <end position="651"/>
    </location>
</feature>
<protein>
    <recommendedName>
        <fullName evidence="5">Hydantoinase/oxoprolinase N-terminal domain-containing protein</fullName>
    </recommendedName>
</protein>
<dbReference type="Pfam" id="PF01968">
    <property type="entry name" value="Hydantoinase_A"/>
    <property type="match status" value="1"/>
</dbReference>
<dbReference type="GO" id="GO:0006749">
    <property type="term" value="P:glutathione metabolic process"/>
    <property type="evidence" value="ECO:0007669"/>
    <property type="project" value="TreeGrafter"/>
</dbReference>
<dbReference type="InterPro" id="IPR002821">
    <property type="entry name" value="Hydantoinase_A"/>
</dbReference>
<dbReference type="AlphaFoldDB" id="A0A381T804"/>
<dbReference type="EMBL" id="UINC01004167">
    <property type="protein sequence ID" value="SVA12310.1"/>
    <property type="molecule type" value="Genomic_DNA"/>
</dbReference>
<dbReference type="SUPFAM" id="SSF53067">
    <property type="entry name" value="Actin-like ATPase domain"/>
    <property type="match status" value="1"/>
</dbReference>
<dbReference type="Pfam" id="PF05378">
    <property type="entry name" value="Hydant_A_N"/>
    <property type="match status" value="1"/>
</dbReference>
<dbReference type="GO" id="GO:0017168">
    <property type="term" value="F:5-oxoprolinase (ATP-hydrolyzing) activity"/>
    <property type="evidence" value="ECO:0007669"/>
    <property type="project" value="TreeGrafter"/>
</dbReference>
<evidence type="ECO:0008006" key="5">
    <source>
        <dbReference type="Google" id="ProtNLM"/>
    </source>
</evidence>
<evidence type="ECO:0000259" key="1">
    <source>
        <dbReference type="Pfam" id="PF01968"/>
    </source>
</evidence>
<dbReference type="PANTHER" id="PTHR11365">
    <property type="entry name" value="5-OXOPROLINASE RELATED"/>
    <property type="match status" value="1"/>
</dbReference>
<feature type="domain" description="Hydantoinase A/oxoprolinase" evidence="1">
    <location>
        <begin position="198"/>
        <end position="483"/>
    </location>
</feature>
<dbReference type="InterPro" id="IPR049517">
    <property type="entry name" value="ACX-like_C"/>
</dbReference>